<dbReference type="GO" id="GO:0004775">
    <property type="term" value="F:succinate-CoA ligase (ADP-forming) activity"/>
    <property type="evidence" value="ECO:0007669"/>
    <property type="project" value="TreeGrafter"/>
</dbReference>
<dbReference type="InterPro" id="IPR011761">
    <property type="entry name" value="ATP-grasp"/>
</dbReference>
<dbReference type="GO" id="GO:0003878">
    <property type="term" value="F:ATP citrate synthase activity"/>
    <property type="evidence" value="ECO:0007669"/>
    <property type="project" value="UniProtKB-EC"/>
</dbReference>
<sequence>MKLYEFEGANLLEKYQIPVPKRQLITSLKDKILISFPFVLKAQVLSSDRKKAGGILFVNKKSDFNQAIKKLLNKEISGEKVTKILIEEKIKGIAEYYISFSFSGIVKAPVLSLSVKGGSGIKDAFVYPIDMILGVEPFFIRQALSRSGFLSKDINPLSDIIFNLWKLFKEEKVILAEINPLLKTNDGIFFACDAKIDYGKRRAVENMNGDIAIIASGGGASLINMDALLLAGGRPANYAEYSGNPKAELVEKITKEVLSKPGIKACWVVGGTASFTDIYETMKGFTEGLKKISPQPKFPFVIRRDGPRAKEAQKFLSDFSKKEGYDFFIYGFETPMVETAKIVVELAYGKKLKNK</sequence>
<keyword evidence="2 5" id="KW-0547">Nucleotide-binding</keyword>
<comment type="caution">
    <text evidence="7">The sequence shown here is derived from an EMBL/GenBank/DDBJ whole genome shotgun (WGS) entry which is preliminary data.</text>
</comment>
<dbReference type="Gene3D" id="3.40.50.261">
    <property type="entry name" value="Succinyl-CoA synthetase domains"/>
    <property type="match status" value="1"/>
</dbReference>
<dbReference type="Gene3D" id="3.30.470.20">
    <property type="entry name" value="ATP-grasp fold, B domain"/>
    <property type="match status" value="1"/>
</dbReference>
<dbReference type="PANTHER" id="PTHR11815:SF10">
    <property type="entry name" value="SUCCINATE--COA LIGASE [GDP-FORMING] SUBUNIT BETA, MITOCHONDRIAL"/>
    <property type="match status" value="1"/>
</dbReference>
<dbReference type="Pfam" id="PF16114">
    <property type="entry name" value="Citrate_bind"/>
    <property type="match status" value="1"/>
</dbReference>
<dbReference type="GO" id="GO:0005524">
    <property type="term" value="F:ATP binding"/>
    <property type="evidence" value="ECO:0007669"/>
    <property type="project" value="UniProtKB-UniRule"/>
</dbReference>
<protein>
    <recommendedName>
        <fullName evidence="6">ATP-grasp domain-containing protein</fullName>
    </recommendedName>
</protein>
<dbReference type="Pfam" id="PF08442">
    <property type="entry name" value="ATP-grasp_2"/>
    <property type="match status" value="1"/>
</dbReference>
<dbReference type="PANTHER" id="PTHR11815">
    <property type="entry name" value="SUCCINYL-COA SYNTHETASE BETA CHAIN"/>
    <property type="match status" value="1"/>
</dbReference>
<dbReference type="InterPro" id="IPR032263">
    <property type="entry name" value="Citrate-bd"/>
</dbReference>
<proteinExistence type="predicted"/>
<dbReference type="PIRSF" id="PIRSF001554">
    <property type="entry name" value="SucCS_beta"/>
    <property type="match status" value="1"/>
</dbReference>
<keyword evidence="5" id="KW-0067">ATP-binding</keyword>
<dbReference type="AlphaFoldDB" id="A0A1F6WZW4"/>
<dbReference type="SUPFAM" id="SSF56059">
    <property type="entry name" value="Glutathione synthetase ATP-binding domain-like"/>
    <property type="match status" value="1"/>
</dbReference>
<dbReference type="InterPro" id="IPR013815">
    <property type="entry name" value="ATP_grasp_subdomain_1"/>
</dbReference>
<name>A0A1F6WZW4_9BACT</name>
<keyword evidence="3" id="KW-0808">Transferase</keyword>
<dbReference type="InterPro" id="IPR005809">
    <property type="entry name" value="Succ_CoA_ligase-like_bsu"/>
</dbReference>
<evidence type="ECO:0000256" key="2">
    <source>
        <dbReference type="ARBA" id="ARBA00022741"/>
    </source>
</evidence>
<keyword evidence="1" id="KW-0436">Ligase</keyword>
<evidence type="ECO:0000256" key="1">
    <source>
        <dbReference type="ARBA" id="ARBA00022598"/>
    </source>
</evidence>
<evidence type="ECO:0000256" key="3">
    <source>
        <dbReference type="ARBA" id="ARBA00023315"/>
    </source>
</evidence>
<dbReference type="InterPro" id="IPR013650">
    <property type="entry name" value="ATP-grasp_succ-CoA_synth-type"/>
</dbReference>
<dbReference type="GO" id="GO:0042709">
    <property type="term" value="C:succinate-CoA ligase complex"/>
    <property type="evidence" value="ECO:0007669"/>
    <property type="project" value="TreeGrafter"/>
</dbReference>
<keyword evidence="3" id="KW-0012">Acyltransferase</keyword>
<dbReference type="Proteomes" id="UP000177001">
    <property type="component" value="Unassembled WGS sequence"/>
</dbReference>
<reference evidence="7 8" key="1">
    <citation type="journal article" date="2016" name="Nat. Commun.">
        <title>Thousands of microbial genomes shed light on interconnected biogeochemical processes in an aquifer system.</title>
        <authorList>
            <person name="Anantharaman K."/>
            <person name="Brown C.T."/>
            <person name="Hug L.A."/>
            <person name="Sharon I."/>
            <person name="Castelle C.J."/>
            <person name="Probst A.J."/>
            <person name="Thomas B.C."/>
            <person name="Singh A."/>
            <person name="Wilkins M.J."/>
            <person name="Karaoz U."/>
            <person name="Brodie E.L."/>
            <person name="Williams K.H."/>
            <person name="Hubbard S.S."/>
            <person name="Banfield J.F."/>
        </authorList>
    </citation>
    <scope>NUCLEOTIDE SEQUENCE [LARGE SCALE GENOMIC DNA]</scope>
</reference>
<accession>A0A1F6WZW4</accession>
<dbReference type="InterPro" id="IPR016102">
    <property type="entry name" value="Succinyl-CoA_synth-like"/>
</dbReference>
<evidence type="ECO:0000313" key="7">
    <source>
        <dbReference type="EMBL" id="OGI87294.1"/>
    </source>
</evidence>
<organism evidence="7 8">
    <name type="scientific">Candidatus Nomurabacteria bacterium RIFCSPLOWO2_01_FULL_36_16</name>
    <dbReference type="NCBI Taxonomy" id="1801767"/>
    <lineage>
        <taxon>Bacteria</taxon>
        <taxon>Candidatus Nomuraibacteriota</taxon>
    </lineage>
</organism>
<dbReference type="GO" id="GO:0006099">
    <property type="term" value="P:tricarboxylic acid cycle"/>
    <property type="evidence" value="ECO:0007669"/>
    <property type="project" value="InterPro"/>
</dbReference>
<dbReference type="EMBL" id="MFUR01000003">
    <property type="protein sequence ID" value="OGI87294.1"/>
    <property type="molecule type" value="Genomic_DNA"/>
</dbReference>
<dbReference type="Gene3D" id="3.30.1490.20">
    <property type="entry name" value="ATP-grasp fold, A domain"/>
    <property type="match status" value="1"/>
</dbReference>
<evidence type="ECO:0000313" key="8">
    <source>
        <dbReference type="Proteomes" id="UP000177001"/>
    </source>
</evidence>
<dbReference type="GO" id="GO:0046872">
    <property type="term" value="F:metal ion binding"/>
    <property type="evidence" value="ECO:0007669"/>
    <property type="project" value="InterPro"/>
</dbReference>
<dbReference type="GO" id="GO:0006104">
    <property type="term" value="P:succinyl-CoA metabolic process"/>
    <property type="evidence" value="ECO:0007669"/>
    <property type="project" value="TreeGrafter"/>
</dbReference>
<dbReference type="SUPFAM" id="SSF52210">
    <property type="entry name" value="Succinyl-CoA synthetase domains"/>
    <property type="match status" value="1"/>
</dbReference>
<evidence type="ECO:0000256" key="4">
    <source>
        <dbReference type="ARBA" id="ARBA00047593"/>
    </source>
</evidence>
<feature type="domain" description="ATP-grasp" evidence="6">
    <location>
        <begin position="9"/>
        <end position="207"/>
    </location>
</feature>
<evidence type="ECO:0000259" key="6">
    <source>
        <dbReference type="PROSITE" id="PS50975"/>
    </source>
</evidence>
<evidence type="ECO:0000256" key="5">
    <source>
        <dbReference type="PROSITE-ProRule" id="PRU00409"/>
    </source>
</evidence>
<comment type="catalytic activity">
    <reaction evidence="4">
        <text>oxaloacetate + acetyl-CoA + ADP + phosphate = citrate + ATP + CoA</text>
        <dbReference type="Rhea" id="RHEA:21160"/>
        <dbReference type="ChEBI" id="CHEBI:16452"/>
        <dbReference type="ChEBI" id="CHEBI:16947"/>
        <dbReference type="ChEBI" id="CHEBI:30616"/>
        <dbReference type="ChEBI" id="CHEBI:43474"/>
        <dbReference type="ChEBI" id="CHEBI:57287"/>
        <dbReference type="ChEBI" id="CHEBI:57288"/>
        <dbReference type="ChEBI" id="CHEBI:456216"/>
        <dbReference type="EC" id="2.3.3.8"/>
    </reaction>
</comment>
<gene>
    <name evidence="7" type="ORF">A3A91_02240</name>
</gene>
<dbReference type="PROSITE" id="PS50975">
    <property type="entry name" value="ATP_GRASP"/>
    <property type="match status" value="1"/>
</dbReference>